<dbReference type="PANTHER" id="PTHR31862:SF1">
    <property type="entry name" value="UPF0261 DOMAIN PROTEIN (AFU_ORTHOLOGUE AFUA_1G10120)"/>
    <property type="match status" value="1"/>
</dbReference>
<dbReference type="InterPro" id="IPR044122">
    <property type="entry name" value="UPF0261_N"/>
</dbReference>
<evidence type="ECO:0000259" key="1">
    <source>
        <dbReference type="Pfam" id="PF06792"/>
    </source>
</evidence>
<dbReference type="InterPro" id="IPR056778">
    <property type="entry name" value="UPF0261_C"/>
</dbReference>
<dbReference type="PIRSF" id="PIRSF033271">
    <property type="entry name" value="UCP033271"/>
    <property type="match status" value="1"/>
</dbReference>
<proteinExistence type="predicted"/>
<sequence>MAKAIVIVGTLDTKAEEIGFIRDFIERKGHKALIVDGGITGSTPLAPDISREEVAGAAEKTLADIIALGNEGKAIATMAEGAAKIVHALYSTGSADAVISIGGSMGTSLGLAAMKRLPIGFPKLMVSTIAFTPLVTADAIAMDQIMMQSPVDLWGLNVITRRILESAAAAIVGMAEVSEKILVEKPLVAVTTRGILKYVNWIKPMLEERGYEVVVIHAVGMVGGKTLETVVRHRMLCSVLDLCTGEIIEEMNGGALTAGPDRLEAAGQIGIPQIVAPGSMEFWHWPGSANTAPKDRTLHVHNPLVLGVKATSAEMVRAAEAVAEKLNRAKGPVTFLFPLRGFDAHDQPGGVFYDPEGRAAFLAALKAAAGPNIKLVELDMHINDKVFAEKVVSEFDAIRSKTPPCHTQ</sequence>
<dbReference type="Pfam" id="PF06792">
    <property type="entry name" value="UPF0261"/>
    <property type="match status" value="1"/>
</dbReference>
<dbReference type="Proteomes" id="UP000777265">
    <property type="component" value="Unassembled WGS sequence"/>
</dbReference>
<dbReference type="PANTHER" id="PTHR31862">
    <property type="entry name" value="UPF0261 DOMAIN PROTEIN (AFU_ORTHOLOGUE AFUA_1G10120)"/>
    <property type="match status" value="1"/>
</dbReference>
<gene>
    <name evidence="3" type="ORF">GXY80_03505</name>
</gene>
<dbReference type="Pfam" id="PF23189">
    <property type="entry name" value="UPF0261_C"/>
    <property type="match status" value="1"/>
</dbReference>
<feature type="domain" description="UPF0261" evidence="2">
    <location>
        <begin position="185"/>
        <end position="397"/>
    </location>
</feature>
<dbReference type="AlphaFoldDB" id="A0A971M2E3"/>
<dbReference type="NCBIfam" id="NF002674">
    <property type="entry name" value="PRK02399.1-2"/>
    <property type="match status" value="1"/>
</dbReference>
<name>A0A971M2E3_9BACT</name>
<organism evidence="3 4">
    <name type="scientific">Syntrophorhabdus aromaticivorans</name>
    <dbReference type="NCBI Taxonomy" id="328301"/>
    <lineage>
        <taxon>Bacteria</taxon>
        <taxon>Pseudomonadati</taxon>
        <taxon>Thermodesulfobacteriota</taxon>
        <taxon>Syntrophorhabdia</taxon>
        <taxon>Syntrophorhabdales</taxon>
        <taxon>Syntrophorhabdaceae</taxon>
        <taxon>Syntrophorhabdus</taxon>
    </lineage>
</organism>
<feature type="domain" description="UPF0261" evidence="1">
    <location>
        <begin position="3"/>
        <end position="179"/>
    </location>
</feature>
<reference evidence="3" key="2">
    <citation type="submission" date="2020-01" db="EMBL/GenBank/DDBJ databases">
        <authorList>
            <person name="Campanaro S."/>
        </authorList>
    </citation>
    <scope>NUCLEOTIDE SEQUENCE</scope>
    <source>
        <strain evidence="3">AS06rmzACSIP_7</strain>
    </source>
</reference>
<dbReference type="InterPro" id="IPR051353">
    <property type="entry name" value="Tobamovirus_resist_UPF0261"/>
</dbReference>
<dbReference type="Gene3D" id="3.40.50.12030">
    <property type="entry name" value="Uncharacterised protein family UPF0261, NC domain"/>
    <property type="match status" value="1"/>
</dbReference>
<evidence type="ECO:0000313" key="4">
    <source>
        <dbReference type="Proteomes" id="UP000777265"/>
    </source>
</evidence>
<evidence type="ECO:0000313" key="3">
    <source>
        <dbReference type="EMBL" id="NLW34538.1"/>
    </source>
</evidence>
<evidence type="ECO:0000259" key="2">
    <source>
        <dbReference type="Pfam" id="PF23189"/>
    </source>
</evidence>
<comment type="caution">
    <text evidence="3">The sequence shown here is derived from an EMBL/GenBank/DDBJ whole genome shotgun (WGS) entry which is preliminary data.</text>
</comment>
<dbReference type="EMBL" id="JAAYEE010000062">
    <property type="protein sequence ID" value="NLW34538.1"/>
    <property type="molecule type" value="Genomic_DNA"/>
</dbReference>
<accession>A0A971M2E3</accession>
<protein>
    <submittedName>
        <fullName evidence="3">UPF0261 family protein</fullName>
    </submittedName>
</protein>
<reference evidence="3" key="1">
    <citation type="journal article" date="2020" name="Biotechnol. Biofuels">
        <title>New insights from the biogas microbiome by comprehensive genome-resolved metagenomics of nearly 1600 species originating from multiple anaerobic digesters.</title>
        <authorList>
            <person name="Campanaro S."/>
            <person name="Treu L."/>
            <person name="Rodriguez-R L.M."/>
            <person name="Kovalovszki A."/>
            <person name="Ziels R.M."/>
            <person name="Maus I."/>
            <person name="Zhu X."/>
            <person name="Kougias P.G."/>
            <person name="Basile A."/>
            <person name="Luo G."/>
            <person name="Schluter A."/>
            <person name="Konstantinidis K.T."/>
            <person name="Angelidaki I."/>
        </authorList>
    </citation>
    <scope>NUCLEOTIDE SEQUENCE</scope>
    <source>
        <strain evidence="3">AS06rmzACSIP_7</strain>
    </source>
</reference>
<dbReference type="CDD" id="cd15488">
    <property type="entry name" value="Tm-1-like"/>
    <property type="match status" value="1"/>
</dbReference>
<dbReference type="Gene3D" id="3.40.50.12020">
    <property type="entry name" value="Uncharacterised protein family UPF0261, NN domain"/>
    <property type="match status" value="1"/>
</dbReference>
<dbReference type="InterPro" id="IPR008322">
    <property type="entry name" value="UPF0261"/>
</dbReference>